<feature type="signal peptide" evidence="1">
    <location>
        <begin position="1"/>
        <end position="24"/>
    </location>
</feature>
<feature type="chain" id="PRO_5044227825" description="Methyltransferase domain-containing protein" evidence="1">
    <location>
        <begin position="25"/>
        <end position="304"/>
    </location>
</feature>
<dbReference type="InterPro" id="IPR026913">
    <property type="entry name" value="METTL24"/>
</dbReference>
<keyword evidence="3" id="KW-1185">Reference proteome</keyword>
<dbReference type="AlphaFoldDB" id="A0AB34IZ44"/>
<reference evidence="2 3" key="1">
    <citation type="journal article" date="2024" name="Science">
        <title>Giant polyketide synthase enzymes in the biosynthesis of giant marine polyether toxins.</title>
        <authorList>
            <person name="Fallon T.R."/>
            <person name="Shende V.V."/>
            <person name="Wierzbicki I.H."/>
            <person name="Pendleton A.L."/>
            <person name="Watervoot N.F."/>
            <person name="Auber R.P."/>
            <person name="Gonzalez D.J."/>
            <person name="Wisecaver J.H."/>
            <person name="Moore B.S."/>
        </authorList>
    </citation>
    <scope>NUCLEOTIDE SEQUENCE [LARGE SCALE GENOMIC DNA]</scope>
    <source>
        <strain evidence="2 3">12B1</strain>
    </source>
</reference>
<keyword evidence="1" id="KW-0732">Signal</keyword>
<protein>
    <recommendedName>
        <fullName evidence="4">Methyltransferase domain-containing protein</fullName>
    </recommendedName>
</protein>
<gene>
    <name evidence="2" type="ORF">AB1Y20_006694</name>
</gene>
<dbReference type="EMBL" id="JBGBPQ010000015">
    <property type="protein sequence ID" value="KAL1510384.1"/>
    <property type="molecule type" value="Genomic_DNA"/>
</dbReference>
<evidence type="ECO:0000313" key="2">
    <source>
        <dbReference type="EMBL" id="KAL1510384.1"/>
    </source>
</evidence>
<dbReference type="PANTHER" id="PTHR32026">
    <property type="entry name" value="METHYLTRANSFERASE-LIKE PROTEIN 24"/>
    <property type="match status" value="1"/>
</dbReference>
<organism evidence="2 3">
    <name type="scientific">Prymnesium parvum</name>
    <name type="common">Toxic golden alga</name>
    <dbReference type="NCBI Taxonomy" id="97485"/>
    <lineage>
        <taxon>Eukaryota</taxon>
        <taxon>Haptista</taxon>
        <taxon>Haptophyta</taxon>
        <taxon>Prymnesiophyceae</taxon>
        <taxon>Prymnesiales</taxon>
        <taxon>Prymnesiaceae</taxon>
        <taxon>Prymnesium</taxon>
    </lineage>
</organism>
<evidence type="ECO:0000256" key="1">
    <source>
        <dbReference type="SAM" id="SignalP"/>
    </source>
</evidence>
<evidence type="ECO:0008006" key="4">
    <source>
        <dbReference type="Google" id="ProtNLM"/>
    </source>
</evidence>
<dbReference type="PANTHER" id="PTHR32026:SF10">
    <property type="entry name" value="METHYLTRANSFERASE-LIKE PROTEIN 24-RELATED"/>
    <property type="match status" value="1"/>
</dbReference>
<name>A0AB34IZ44_PRYPA</name>
<comment type="caution">
    <text evidence="2">The sequence shown here is derived from an EMBL/GenBank/DDBJ whole genome shotgun (WGS) entry which is preliminary data.</text>
</comment>
<sequence length="304" mass="33826">MHAAFGSTSRPVWLALALPACAEAWHHQASRWDMQNVTDSALRMQRRMEWFSDHMSGAILVEVNRSLTEYLTGKESLQSLNRAFDLLGPVGPACGDLEMLGRGDGAKATCGAHAFKAPCHIISIGSRNEWSFEVDAHARTVCRIDTFDCTIPVSTSPPAGIANRTRFHHACLGLANSIDATGRVFLDWPSLLSMAGAPGAPELLKMDIEGNELDWLPYLVDGASQSTQISFELHLKRAHSTRKIEQRYGGHPDTSPWYARLMTFSGIAHLMQMLWDKGGYTLVHRRDNRQHNSCSDLLINRDRM</sequence>
<accession>A0AB34IZ44</accession>
<dbReference type="Proteomes" id="UP001515480">
    <property type="component" value="Unassembled WGS sequence"/>
</dbReference>
<evidence type="ECO:0000313" key="3">
    <source>
        <dbReference type="Proteomes" id="UP001515480"/>
    </source>
</evidence>
<proteinExistence type="predicted"/>